<keyword evidence="1" id="KW-1133">Transmembrane helix</keyword>
<proteinExistence type="predicted"/>
<organism evidence="2 3">
    <name type="scientific">Stackebrandtia endophytica</name>
    <dbReference type="NCBI Taxonomy" id="1496996"/>
    <lineage>
        <taxon>Bacteria</taxon>
        <taxon>Bacillati</taxon>
        <taxon>Actinomycetota</taxon>
        <taxon>Actinomycetes</taxon>
        <taxon>Glycomycetales</taxon>
        <taxon>Glycomycetaceae</taxon>
        <taxon>Stackebrandtia</taxon>
    </lineage>
</organism>
<accession>A0A543AUA9</accession>
<keyword evidence="3" id="KW-1185">Reference proteome</keyword>
<feature type="transmembrane region" description="Helical" evidence="1">
    <location>
        <begin position="21"/>
        <end position="45"/>
    </location>
</feature>
<feature type="transmembrane region" description="Helical" evidence="1">
    <location>
        <begin position="57"/>
        <end position="75"/>
    </location>
</feature>
<evidence type="ECO:0000256" key="1">
    <source>
        <dbReference type="SAM" id="Phobius"/>
    </source>
</evidence>
<name>A0A543AUA9_9ACTN</name>
<sequence>MYEERMARAKTPQTRASIRRWSLWSDFYFGIGVLLVIAGITFIAWSVNTERHDGPVFWGGIVVAVVLVGVCVGFGSHASSRLSEALWAEAHVSIGTVEKVVKYSTEGPDLYDVVVNSSLTDSPFRREITGQLGPTDVGDQIRFKHHTLDPDDLGDVLFDGWHRRGRPHYEPSWRSHQRSADYADAHVSVGRVDEVTSYLGIPGIGASTGYRLMVSVEQPGSVTLRRHIDLDDSQLCSSGPKFRSMIRVRHNTLDPEDLSDAVFDGWPGEAKGP</sequence>
<dbReference type="Proteomes" id="UP000317043">
    <property type="component" value="Unassembled WGS sequence"/>
</dbReference>
<gene>
    <name evidence="2" type="ORF">FB566_1694</name>
</gene>
<keyword evidence="1" id="KW-0472">Membrane</keyword>
<evidence type="ECO:0000313" key="3">
    <source>
        <dbReference type="Proteomes" id="UP000317043"/>
    </source>
</evidence>
<dbReference type="EMBL" id="VFOW01000001">
    <property type="protein sequence ID" value="TQL76173.1"/>
    <property type="molecule type" value="Genomic_DNA"/>
</dbReference>
<dbReference type="InParanoid" id="A0A543AUA9"/>
<reference evidence="2 3" key="1">
    <citation type="submission" date="2019-06" db="EMBL/GenBank/DDBJ databases">
        <title>Sequencing the genomes of 1000 actinobacteria strains.</title>
        <authorList>
            <person name="Klenk H.-P."/>
        </authorList>
    </citation>
    <scope>NUCLEOTIDE SEQUENCE [LARGE SCALE GENOMIC DNA]</scope>
    <source>
        <strain evidence="2 3">DSM 45928</strain>
    </source>
</reference>
<protein>
    <submittedName>
        <fullName evidence="2">Uncharacterized protein</fullName>
    </submittedName>
</protein>
<keyword evidence="1" id="KW-0812">Transmembrane</keyword>
<dbReference type="OrthoDB" id="4322428at2"/>
<dbReference type="AlphaFoldDB" id="A0A543AUA9"/>
<dbReference type="RefSeq" id="WP_142037167.1">
    <property type="nucleotide sequence ID" value="NZ_JBHTGS010000001.1"/>
</dbReference>
<comment type="caution">
    <text evidence="2">The sequence shown here is derived from an EMBL/GenBank/DDBJ whole genome shotgun (WGS) entry which is preliminary data.</text>
</comment>
<evidence type="ECO:0000313" key="2">
    <source>
        <dbReference type="EMBL" id="TQL76173.1"/>
    </source>
</evidence>